<evidence type="ECO:0000259" key="3">
    <source>
        <dbReference type="PROSITE" id="PS50158"/>
    </source>
</evidence>
<evidence type="ECO:0000256" key="1">
    <source>
        <dbReference type="PROSITE-ProRule" id="PRU00047"/>
    </source>
</evidence>
<dbReference type="InterPro" id="IPR001878">
    <property type="entry name" value="Znf_CCHC"/>
</dbReference>
<dbReference type="PANTHER" id="PTHR32444">
    <property type="entry name" value="BULB-TYPE LECTIN DOMAIN-CONTAINING PROTEIN"/>
    <property type="match status" value="1"/>
</dbReference>
<dbReference type="Gene3D" id="3.30.200.20">
    <property type="entry name" value="Phosphorylase Kinase, domain 1"/>
    <property type="match status" value="1"/>
</dbReference>
<dbReference type="InterPro" id="IPR036875">
    <property type="entry name" value="Znf_CCHC_sf"/>
</dbReference>
<protein>
    <submittedName>
        <fullName evidence="4">Putative S-locus glycoprotein domain-containing protein</fullName>
    </submittedName>
</protein>
<reference evidence="4" key="1">
    <citation type="journal article" date="2019" name="Sci. Rep.">
        <title>Draft genome of Tanacetum cinerariifolium, the natural source of mosquito coil.</title>
        <authorList>
            <person name="Yamashiro T."/>
            <person name="Shiraishi A."/>
            <person name="Satake H."/>
            <person name="Nakayama K."/>
        </authorList>
    </citation>
    <scope>NUCLEOTIDE SEQUENCE</scope>
</reference>
<feature type="region of interest" description="Disordered" evidence="2">
    <location>
        <begin position="64"/>
        <end position="85"/>
    </location>
</feature>
<keyword evidence="1" id="KW-0862">Zinc</keyword>
<dbReference type="GO" id="GO:0008270">
    <property type="term" value="F:zinc ion binding"/>
    <property type="evidence" value="ECO:0007669"/>
    <property type="project" value="UniProtKB-KW"/>
</dbReference>
<comment type="caution">
    <text evidence="4">The sequence shown here is derived from an EMBL/GenBank/DDBJ whole genome shotgun (WGS) entry which is preliminary data.</text>
</comment>
<dbReference type="Pfam" id="PF00098">
    <property type="entry name" value="zf-CCHC"/>
    <property type="match status" value="1"/>
</dbReference>
<sequence>MASIEQCFELDSMLFDEAVGRLKAYEERIKGAEKMKDIQGGLLLVSEGKSHGCKNCGNGGSNRDGFGRDRERGRGSGKSRDGNERVRDKSHVKCYKCGEFGHYNNECPKWEKHEANLIEEEPTELCNLKSTYSKGIEWRLSSWKSNEDPGRGEFTWEANTHGYRAFELKQRGVLKQRTAPWTNERFTFSGMLSFIVNVFITKTEASYAYHIENNTSILSRLTLNSSGKIVSTVWAEEIKEKLGSVSWNFQIIYVIITTSVVLKEAAILLIWVKSLALAWMSTNFCQGMMIGQVGVLREHHWIAEMDQKDTNIIGEGSTGCLMWFNDLIDIRVSTVTGQDIFVRIASSQIGSSNSSSDPAGFSITLLWYARVKKNKADLVNGKLLDVSENQEAMELPIFSFSRISNSTTGFSLDNKIGEGGFGPVYKKKGWRLQLSVSPGVLAKELMSSRMKASAFQNFSTEILSLPHTLNNDAFQFEFVVIGRCRHEGGLTSVNVVEEEVTVVDSGSKALDSLGFQDVSGSGGEFDYH</sequence>
<dbReference type="SUPFAM" id="SSF57756">
    <property type="entry name" value="Retrovirus zinc finger-like domains"/>
    <property type="match status" value="1"/>
</dbReference>
<feature type="domain" description="CCHC-type" evidence="3">
    <location>
        <begin position="93"/>
        <end position="109"/>
    </location>
</feature>
<dbReference type="SMART" id="SM00343">
    <property type="entry name" value="ZnF_C2HC"/>
    <property type="match status" value="1"/>
</dbReference>
<feature type="compositionally biased region" description="Basic and acidic residues" evidence="2">
    <location>
        <begin position="65"/>
        <end position="85"/>
    </location>
</feature>
<keyword evidence="1" id="KW-0479">Metal-binding</keyword>
<dbReference type="GO" id="GO:0003676">
    <property type="term" value="F:nucleic acid binding"/>
    <property type="evidence" value="ECO:0007669"/>
    <property type="project" value="InterPro"/>
</dbReference>
<dbReference type="Gene3D" id="4.10.60.10">
    <property type="entry name" value="Zinc finger, CCHC-type"/>
    <property type="match status" value="1"/>
</dbReference>
<proteinExistence type="predicted"/>
<keyword evidence="1" id="KW-0863">Zinc-finger</keyword>
<dbReference type="PANTHER" id="PTHR32444:SF235">
    <property type="entry name" value="OS01G0783900 PROTEIN"/>
    <property type="match status" value="1"/>
</dbReference>
<dbReference type="PROSITE" id="PS50158">
    <property type="entry name" value="ZF_CCHC"/>
    <property type="match status" value="1"/>
</dbReference>
<dbReference type="EMBL" id="BKCJ010297728">
    <property type="protein sequence ID" value="GEZ59072.1"/>
    <property type="molecule type" value="Genomic_DNA"/>
</dbReference>
<evidence type="ECO:0000313" key="4">
    <source>
        <dbReference type="EMBL" id="GEZ59072.1"/>
    </source>
</evidence>
<dbReference type="AlphaFoldDB" id="A0A699IGR1"/>
<organism evidence="4">
    <name type="scientific">Tanacetum cinerariifolium</name>
    <name type="common">Dalmatian daisy</name>
    <name type="synonym">Chrysanthemum cinerariifolium</name>
    <dbReference type="NCBI Taxonomy" id="118510"/>
    <lineage>
        <taxon>Eukaryota</taxon>
        <taxon>Viridiplantae</taxon>
        <taxon>Streptophyta</taxon>
        <taxon>Embryophyta</taxon>
        <taxon>Tracheophyta</taxon>
        <taxon>Spermatophyta</taxon>
        <taxon>Magnoliopsida</taxon>
        <taxon>eudicotyledons</taxon>
        <taxon>Gunneridae</taxon>
        <taxon>Pentapetalae</taxon>
        <taxon>asterids</taxon>
        <taxon>campanulids</taxon>
        <taxon>Asterales</taxon>
        <taxon>Asteraceae</taxon>
        <taxon>Asteroideae</taxon>
        <taxon>Anthemideae</taxon>
        <taxon>Anthemidinae</taxon>
        <taxon>Tanacetum</taxon>
    </lineage>
</organism>
<name>A0A699IGR1_TANCI</name>
<gene>
    <name evidence="4" type="ORF">Tci_531045</name>
</gene>
<accession>A0A699IGR1</accession>
<evidence type="ECO:0000256" key="2">
    <source>
        <dbReference type="SAM" id="MobiDB-lite"/>
    </source>
</evidence>